<protein>
    <recommendedName>
        <fullName evidence="1">thymidylate synthase</fullName>
        <ecNumber evidence="1">2.1.1.45</ecNumber>
    </recommendedName>
</protein>
<dbReference type="Pfam" id="PF00303">
    <property type="entry name" value="Thymidylat_synt"/>
    <property type="match status" value="1"/>
</dbReference>
<dbReference type="GO" id="GO:0032259">
    <property type="term" value="P:methylation"/>
    <property type="evidence" value="ECO:0007669"/>
    <property type="project" value="UniProtKB-KW"/>
</dbReference>
<keyword evidence="3" id="KW-0808">Transferase</keyword>
<dbReference type="AlphaFoldDB" id="A0A4V2YN05"/>
<dbReference type="InterPro" id="IPR000398">
    <property type="entry name" value="Thymidylate_synthase"/>
</dbReference>
<evidence type="ECO:0000256" key="3">
    <source>
        <dbReference type="ARBA" id="ARBA00022679"/>
    </source>
</evidence>
<organism evidence="5 6">
    <name type="scientific">Kribbella antibiotica</name>
    <dbReference type="NCBI Taxonomy" id="190195"/>
    <lineage>
        <taxon>Bacteria</taxon>
        <taxon>Bacillati</taxon>
        <taxon>Actinomycetota</taxon>
        <taxon>Actinomycetes</taxon>
        <taxon>Propionibacteriales</taxon>
        <taxon>Kribbellaceae</taxon>
        <taxon>Kribbella</taxon>
    </lineage>
</organism>
<dbReference type="InterPro" id="IPR036926">
    <property type="entry name" value="Thymidate_synth/dCMP_Mease_sf"/>
</dbReference>
<dbReference type="GO" id="GO:0005829">
    <property type="term" value="C:cytosol"/>
    <property type="evidence" value="ECO:0007669"/>
    <property type="project" value="TreeGrafter"/>
</dbReference>
<dbReference type="EMBL" id="SMKX01000107">
    <property type="protein sequence ID" value="TDD52427.1"/>
    <property type="molecule type" value="Genomic_DNA"/>
</dbReference>
<dbReference type="PANTHER" id="PTHR11548:SF9">
    <property type="entry name" value="THYMIDYLATE SYNTHASE"/>
    <property type="match status" value="1"/>
</dbReference>
<dbReference type="InterPro" id="IPR023451">
    <property type="entry name" value="Thymidate_synth/dCMP_Mease_dom"/>
</dbReference>
<feature type="domain" description="Thymidylate synthase/dCMP hydroxymethylase" evidence="4">
    <location>
        <begin position="7"/>
        <end position="243"/>
    </location>
</feature>
<evidence type="ECO:0000256" key="1">
    <source>
        <dbReference type="ARBA" id="ARBA00011947"/>
    </source>
</evidence>
<name>A0A4V2YN05_9ACTN</name>
<dbReference type="GO" id="GO:0006231">
    <property type="term" value="P:dTMP biosynthetic process"/>
    <property type="evidence" value="ECO:0007669"/>
    <property type="project" value="InterPro"/>
</dbReference>
<keyword evidence="6" id="KW-1185">Reference proteome</keyword>
<keyword evidence="2" id="KW-0489">Methyltransferase</keyword>
<sequence length="335" mass="38245">MFPAFEQAYLDVLDHVANEFEFQNAPRGNESRECLGLSFQIADPRDRFAYLAARQVNPVFHYAEALWYLAGRNDLDMIGYYAPRMQRDSRDGVSIVGSAYGSRIFNPLDGDTVSPFDRVLNLLRTEPNSKRGVLQIFGRDELAVETNPDVSCVVALHLLEREGRLHMVCYMRANDIDRGLLADVFSFTMIQEFAAIQLGLEVGAYTHHIGSAHIGDRDLARARRTLQEASERTQRPAFEVRTMPKDTNSDLIAELLRHEAALRTNARQYRPSEIAEMGFDPYWQQVLLMFEAKRQLVHCPADTVDDELIGALDPGLRWLMARRWPRRIAPFEVGQ</sequence>
<dbReference type="InterPro" id="IPR045097">
    <property type="entry name" value="Thymidate_synth/dCMP_Mease"/>
</dbReference>
<dbReference type="SUPFAM" id="SSF55831">
    <property type="entry name" value="Thymidylate synthase/dCMP hydroxymethylase"/>
    <property type="match status" value="1"/>
</dbReference>
<evidence type="ECO:0000313" key="6">
    <source>
        <dbReference type="Proteomes" id="UP000295124"/>
    </source>
</evidence>
<evidence type="ECO:0000256" key="2">
    <source>
        <dbReference type="ARBA" id="ARBA00022603"/>
    </source>
</evidence>
<comment type="caution">
    <text evidence="5">The sequence shown here is derived from an EMBL/GenBank/DDBJ whole genome shotgun (WGS) entry which is preliminary data.</text>
</comment>
<gene>
    <name evidence="5" type="ORF">E1263_29180</name>
</gene>
<dbReference type="OrthoDB" id="9774633at2"/>
<dbReference type="GO" id="GO:0004799">
    <property type="term" value="F:thymidylate synthase activity"/>
    <property type="evidence" value="ECO:0007669"/>
    <property type="project" value="UniProtKB-EC"/>
</dbReference>
<reference evidence="5 6" key="1">
    <citation type="submission" date="2019-03" db="EMBL/GenBank/DDBJ databases">
        <title>Draft genome sequences of novel Actinobacteria.</title>
        <authorList>
            <person name="Sahin N."/>
            <person name="Ay H."/>
            <person name="Saygin H."/>
        </authorList>
    </citation>
    <scope>NUCLEOTIDE SEQUENCE [LARGE SCALE GENOMIC DNA]</scope>
    <source>
        <strain evidence="5 6">JCM 13523</strain>
    </source>
</reference>
<evidence type="ECO:0000313" key="5">
    <source>
        <dbReference type="EMBL" id="TDD52427.1"/>
    </source>
</evidence>
<accession>A0A4V2YN05</accession>
<dbReference type="EC" id="2.1.1.45" evidence="1"/>
<dbReference type="PANTHER" id="PTHR11548">
    <property type="entry name" value="THYMIDYLATE SYNTHASE 1"/>
    <property type="match status" value="1"/>
</dbReference>
<dbReference type="PRINTS" id="PR00108">
    <property type="entry name" value="THYMDSNTHASE"/>
</dbReference>
<dbReference type="Gene3D" id="3.30.572.10">
    <property type="entry name" value="Thymidylate synthase/dCMP hydroxymethylase domain"/>
    <property type="match status" value="1"/>
</dbReference>
<dbReference type="Proteomes" id="UP000295124">
    <property type="component" value="Unassembled WGS sequence"/>
</dbReference>
<evidence type="ECO:0000259" key="4">
    <source>
        <dbReference type="Pfam" id="PF00303"/>
    </source>
</evidence>
<proteinExistence type="predicted"/>